<keyword evidence="13" id="KW-0472">Membrane</keyword>
<dbReference type="SMART" id="SM00552">
    <property type="entry name" value="ADEAMc"/>
    <property type="match status" value="1"/>
</dbReference>
<evidence type="ECO:0000313" key="16">
    <source>
        <dbReference type="Proteomes" id="UP000078542"/>
    </source>
</evidence>
<evidence type="ECO:0000256" key="9">
    <source>
        <dbReference type="ARBA" id="ARBA00040502"/>
    </source>
</evidence>
<evidence type="ECO:0000256" key="4">
    <source>
        <dbReference type="ARBA" id="ARBA00022833"/>
    </source>
</evidence>
<comment type="catalytic activity">
    <reaction evidence="11">
        <text>adenosine(37) in tRNA(Ala) + H2O + H(+) = inosine(37) in tRNA(Ala) + NH4(+)</text>
        <dbReference type="Rhea" id="RHEA:50968"/>
        <dbReference type="Rhea" id="RHEA-COMP:12855"/>
        <dbReference type="Rhea" id="RHEA-COMP:12856"/>
        <dbReference type="ChEBI" id="CHEBI:15377"/>
        <dbReference type="ChEBI" id="CHEBI:15378"/>
        <dbReference type="ChEBI" id="CHEBI:28938"/>
        <dbReference type="ChEBI" id="CHEBI:74411"/>
        <dbReference type="ChEBI" id="CHEBI:82852"/>
        <dbReference type="EC" id="3.5.4.34"/>
    </reaction>
</comment>
<dbReference type="InterPro" id="IPR002466">
    <property type="entry name" value="A_deamin"/>
</dbReference>
<dbReference type="GO" id="GO:0008033">
    <property type="term" value="P:tRNA processing"/>
    <property type="evidence" value="ECO:0007669"/>
    <property type="project" value="UniProtKB-KW"/>
</dbReference>
<evidence type="ECO:0000256" key="10">
    <source>
        <dbReference type="ARBA" id="ARBA00041760"/>
    </source>
</evidence>
<evidence type="ECO:0000256" key="5">
    <source>
        <dbReference type="ARBA" id="ARBA00037026"/>
    </source>
</evidence>
<keyword evidence="1" id="KW-0819">tRNA processing</keyword>
<dbReference type="Proteomes" id="UP000078542">
    <property type="component" value="Unassembled WGS sequence"/>
</dbReference>
<evidence type="ECO:0000259" key="14">
    <source>
        <dbReference type="PROSITE" id="PS50141"/>
    </source>
</evidence>
<keyword evidence="3" id="KW-0378">Hydrolase</keyword>
<dbReference type="PANTHER" id="PTHR46516">
    <property type="entry name" value="TRNA-SPECIFIC ADENOSINE DEAMINASE 1"/>
    <property type="match status" value="1"/>
</dbReference>
<accession>A0A151IL38</accession>
<keyword evidence="4" id="KW-0862">Zinc</keyword>
<dbReference type="PANTHER" id="PTHR46516:SF1">
    <property type="entry name" value="TRNA-SPECIFIC ADENOSINE DEAMINASE 1"/>
    <property type="match status" value="1"/>
</dbReference>
<dbReference type="GO" id="GO:0003723">
    <property type="term" value="F:RNA binding"/>
    <property type="evidence" value="ECO:0007669"/>
    <property type="project" value="InterPro"/>
</dbReference>
<dbReference type="EC" id="3.5.4.34" evidence="8"/>
<feature type="compositionally biased region" description="Polar residues" evidence="12">
    <location>
        <begin position="77"/>
        <end position="86"/>
    </location>
</feature>
<evidence type="ECO:0000256" key="2">
    <source>
        <dbReference type="ARBA" id="ARBA00022723"/>
    </source>
</evidence>
<dbReference type="GO" id="GO:0046872">
    <property type="term" value="F:metal ion binding"/>
    <property type="evidence" value="ECO:0007669"/>
    <property type="project" value="UniProtKB-KW"/>
</dbReference>
<evidence type="ECO:0000256" key="1">
    <source>
        <dbReference type="ARBA" id="ARBA00022694"/>
    </source>
</evidence>
<evidence type="ECO:0000256" key="12">
    <source>
        <dbReference type="SAM" id="MobiDB-lite"/>
    </source>
</evidence>
<keyword evidence="13" id="KW-1133">Transmembrane helix</keyword>
<keyword evidence="2" id="KW-0479">Metal-binding</keyword>
<evidence type="ECO:0000256" key="11">
    <source>
        <dbReference type="ARBA" id="ARBA00047635"/>
    </source>
</evidence>
<evidence type="ECO:0000256" key="8">
    <source>
        <dbReference type="ARBA" id="ARBA00038940"/>
    </source>
</evidence>
<organism evidence="15 16">
    <name type="scientific">Cyphomyrmex costatus</name>
    <dbReference type="NCBI Taxonomy" id="456900"/>
    <lineage>
        <taxon>Eukaryota</taxon>
        <taxon>Metazoa</taxon>
        <taxon>Ecdysozoa</taxon>
        <taxon>Arthropoda</taxon>
        <taxon>Hexapoda</taxon>
        <taxon>Insecta</taxon>
        <taxon>Pterygota</taxon>
        <taxon>Neoptera</taxon>
        <taxon>Endopterygota</taxon>
        <taxon>Hymenoptera</taxon>
        <taxon>Apocrita</taxon>
        <taxon>Aculeata</taxon>
        <taxon>Formicoidea</taxon>
        <taxon>Formicidae</taxon>
        <taxon>Myrmicinae</taxon>
        <taxon>Cyphomyrmex</taxon>
    </lineage>
</organism>
<dbReference type="STRING" id="456900.A0A151IL38"/>
<evidence type="ECO:0000313" key="15">
    <source>
        <dbReference type="EMBL" id="KYN05475.1"/>
    </source>
</evidence>
<keyword evidence="16" id="KW-1185">Reference proteome</keyword>
<name>A0A151IL38_9HYME</name>
<dbReference type="PROSITE" id="PS50141">
    <property type="entry name" value="A_DEAMIN_EDITASE"/>
    <property type="match status" value="1"/>
</dbReference>
<evidence type="ECO:0000256" key="7">
    <source>
        <dbReference type="ARBA" id="ARBA00038326"/>
    </source>
</evidence>
<evidence type="ECO:0000256" key="13">
    <source>
        <dbReference type="SAM" id="Phobius"/>
    </source>
</evidence>
<sequence length="632" mass="72116">MSEIKDDPREVLVLLNSLGFVGITAIQLKAFMKDLKIYRKVREREKQQRKEEITTKIINKQQTLLRTAYRSHHDTTDYSLSNSPQRNVPPENSLDDDESVVKVRIRCISKEDDIQKQRCSKANVTKSDDKLLQINCNKQDTIEVTESNRIYCEQNYSNTKSYPVIKSSKSKDVQDISKCLIKNSHLAERCKQNLKIDEQIKPLALIQEQLSSAPVLSNYVSRSESKSVTSDPTGNIRTQSTLSTRSSGFKYNFIKETGKPNAHEWTVLSGIVLKNADGLMSLVALATGTKCLGDSELTKGSQEEKGSRLSDSHAEVLTRRAFMRYLYEQIDLTLSGSRSEIFSQNDKNKIELNSNISFHFFSSQTPCGDCSIFPKLEINDLSPCKIRCGNKDTNGHIITESYYKDIHRTGAKCVKGEKIQDPRLPGVNYHIVGPLRTKPGRGDPTSSLSCSDKIAKWLILGLQGSLLSLLIPSIKLESITIGGDSPFSLDAMERGLYKRFNNKLSRLNIFQAKTAFIHKKGQQRSYPCPISIIWCAVRNSALEIAVAGRKQGITKKTKGNNLLITRRMLLQSFLQIFDKYQNYYNKIRHPKKITYYDWKQWSTIYQNEWKQFKHESFYNWPCKSKHLQDFAL</sequence>
<reference evidence="15 16" key="1">
    <citation type="submission" date="2016-03" db="EMBL/GenBank/DDBJ databases">
        <title>Cyphomyrmex costatus WGS genome.</title>
        <authorList>
            <person name="Nygaard S."/>
            <person name="Hu H."/>
            <person name="Boomsma J."/>
            <person name="Zhang G."/>
        </authorList>
    </citation>
    <scope>NUCLEOTIDE SEQUENCE [LARGE SCALE GENOMIC DNA]</scope>
    <source>
        <strain evidence="15">MS0001</strain>
        <tissue evidence="15">Whole body</tissue>
    </source>
</reference>
<evidence type="ECO:0000256" key="3">
    <source>
        <dbReference type="ARBA" id="ARBA00022801"/>
    </source>
</evidence>
<comment type="cofactor">
    <cofactor evidence="5">
        <name>1D-myo-inositol hexakisphosphate</name>
        <dbReference type="ChEBI" id="CHEBI:58130"/>
    </cofactor>
</comment>
<protein>
    <recommendedName>
        <fullName evidence="9">tRNA-specific adenosine deaminase 1</fullName>
        <ecNumber evidence="8">3.5.4.34</ecNumber>
    </recommendedName>
    <alternativeName>
        <fullName evidence="10">tRNA-specific adenosine-37 deaminase</fullName>
    </alternativeName>
</protein>
<dbReference type="EMBL" id="KQ977133">
    <property type="protein sequence ID" value="KYN05475.1"/>
    <property type="molecule type" value="Genomic_DNA"/>
</dbReference>
<comment type="similarity">
    <text evidence="7">Belongs to the ADAT1 family.</text>
</comment>
<gene>
    <name evidence="15" type="ORF">ALC62_03568</name>
</gene>
<proteinExistence type="inferred from homology"/>
<evidence type="ECO:0000256" key="6">
    <source>
        <dbReference type="ARBA" id="ARBA00037784"/>
    </source>
</evidence>
<feature type="region of interest" description="Disordered" evidence="12">
    <location>
        <begin position="71"/>
        <end position="95"/>
    </location>
</feature>
<dbReference type="AlphaFoldDB" id="A0A151IL38"/>
<dbReference type="Pfam" id="PF02137">
    <property type="entry name" value="A_deamin"/>
    <property type="match status" value="1"/>
</dbReference>
<feature type="transmembrane region" description="Helical" evidence="13">
    <location>
        <begin position="12"/>
        <end position="32"/>
    </location>
</feature>
<comment type="function">
    <text evidence="6">Specifically deaminates adenosine-37 to inosine in tRNA-Ala.</text>
</comment>
<keyword evidence="13" id="KW-0812">Transmembrane</keyword>
<dbReference type="GO" id="GO:0043829">
    <property type="term" value="F:tRNA-specific adenosine-37 deaminase activity"/>
    <property type="evidence" value="ECO:0007669"/>
    <property type="project" value="UniProtKB-EC"/>
</dbReference>
<feature type="domain" description="A to I editase" evidence="14">
    <location>
        <begin position="284"/>
        <end position="630"/>
    </location>
</feature>